<evidence type="ECO:0000256" key="1">
    <source>
        <dbReference type="ARBA" id="ARBA00004479"/>
    </source>
</evidence>
<dbReference type="InterPro" id="IPR046956">
    <property type="entry name" value="RLP23-like"/>
</dbReference>
<dbReference type="GO" id="GO:0016020">
    <property type="term" value="C:membrane"/>
    <property type="evidence" value="ECO:0007669"/>
    <property type="project" value="UniProtKB-SubCell"/>
</dbReference>
<protein>
    <submittedName>
        <fullName evidence="8">Uncharacterized protein</fullName>
    </submittedName>
</protein>
<keyword evidence="3" id="KW-0732">Signal</keyword>
<evidence type="ECO:0000256" key="7">
    <source>
        <dbReference type="ARBA" id="ARBA00023180"/>
    </source>
</evidence>
<dbReference type="PANTHER" id="PTHR48063:SF98">
    <property type="entry name" value="LRR RECEPTOR-LIKE SERINE_THREONINE-PROTEIN KINASE FLS2"/>
    <property type="match status" value="1"/>
</dbReference>
<evidence type="ECO:0000313" key="8">
    <source>
        <dbReference type="EMBL" id="KAK2639699.1"/>
    </source>
</evidence>
<keyword evidence="9" id="KW-1185">Reference proteome</keyword>
<dbReference type="Pfam" id="PF00560">
    <property type="entry name" value="LRR_1"/>
    <property type="match status" value="3"/>
</dbReference>
<evidence type="ECO:0000256" key="2">
    <source>
        <dbReference type="ARBA" id="ARBA00022692"/>
    </source>
</evidence>
<dbReference type="EMBL" id="JANJYI010000008">
    <property type="protein sequence ID" value="KAK2639699.1"/>
    <property type="molecule type" value="Genomic_DNA"/>
</dbReference>
<reference evidence="8" key="1">
    <citation type="journal article" date="2023" name="Plant J.">
        <title>Genome sequences and population genomics provide insights into the demographic history, inbreeding, and mutation load of two 'living fossil' tree species of Dipteronia.</title>
        <authorList>
            <person name="Feng Y."/>
            <person name="Comes H.P."/>
            <person name="Chen J."/>
            <person name="Zhu S."/>
            <person name="Lu R."/>
            <person name="Zhang X."/>
            <person name="Li P."/>
            <person name="Qiu J."/>
            <person name="Olsen K.M."/>
            <person name="Qiu Y."/>
        </authorList>
    </citation>
    <scope>NUCLEOTIDE SEQUENCE</scope>
    <source>
        <strain evidence="8">KIB01</strain>
    </source>
</reference>
<dbReference type="PANTHER" id="PTHR48063">
    <property type="entry name" value="LRR RECEPTOR-LIKE KINASE"/>
    <property type="match status" value="1"/>
</dbReference>
<dbReference type="SUPFAM" id="SSF52058">
    <property type="entry name" value="L domain-like"/>
    <property type="match status" value="1"/>
</dbReference>
<organism evidence="8 9">
    <name type="scientific">Dipteronia dyeriana</name>
    <dbReference type="NCBI Taxonomy" id="168575"/>
    <lineage>
        <taxon>Eukaryota</taxon>
        <taxon>Viridiplantae</taxon>
        <taxon>Streptophyta</taxon>
        <taxon>Embryophyta</taxon>
        <taxon>Tracheophyta</taxon>
        <taxon>Spermatophyta</taxon>
        <taxon>Magnoliopsida</taxon>
        <taxon>eudicotyledons</taxon>
        <taxon>Gunneridae</taxon>
        <taxon>Pentapetalae</taxon>
        <taxon>rosids</taxon>
        <taxon>malvids</taxon>
        <taxon>Sapindales</taxon>
        <taxon>Sapindaceae</taxon>
        <taxon>Hippocastanoideae</taxon>
        <taxon>Acereae</taxon>
        <taxon>Dipteronia</taxon>
    </lineage>
</organism>
<dbReference type="AlphaFoldDB" id="A0AAD9TP64"/>
<keyword evidence="4" id="KW-1133">Transmembrane helix</keyword>
<dbReference type="InterPro" id="IPR032675">
    <property type="entry name" value="LRR_dom_sf"/>
</dbReference>
<evidence type="ECO:0000256" key="5">
    <source>
        <dbReference type="ARBA" id="ARBA00023136"/>
    </source>
</evidence>
<sequence>MKILKLRSNNFHGLLPMELCRLSLLQIVDLAYNNLFGNIPSCINNFSSMVTVDYLESSNIRYVAGDSIYFGERALLVRKGIEYQYSTILNLVRLIDLSKNNFSGEIPREVTSLAALQSLNLSHNSFTGRIPKNIGAMKEIDSIDFQQINFLKKSHIVYQTCRF</sequence>
<dbReference type="Gene3D" id="3.80.10.10">
    <property type="entry name" value="Ribonuclease Inhibitor"/>
    <property type="match status" value="1"/>
</dbReference>
<comment type="subcellular location">
    <subcellularLocation>
        <location evidence="1">Membrane</location>
        <topology evidence="1">Single-pass type I membrane protein</topology>
    </subcellularLocation>
</comment>
<evidence type="ECO:0000256" key="6">
    <source>
        <dbReference type="ARBA" id="ARBA00023170"/>
    </source>
</evidence>
<comment type="caution">
    <text evidence="8">The sequence shown here is derived from an EMBL/GenBank/DDBJ whole genome shotgun (WGS) entry which is preliminary data.</text>
</comment>
<proteinExistence type="predicted"/>
<dbReference type="InterPro" id="IPR001611">
    <property type="entry name" value="Leu-rich_rpt"/>
</dbReference>
<keyword evidence="5" id="KW-0472">Membrane</keyword>
<evidence type="ECO:0000256" key="4">
    <source>
        <dbReference type="ARBA" id="ARBA00022989"/>
    </source>
</evidence>
<gene>
    <name evidence="8" type="ORF">Ddye_027494</name>
</gene>
<name>A0AAD9TP64_9ROSI</name>
<dbReference type="Proteomes" id="UP001280121">
    <property type="component" value="Unassembled WGS sequence"/>
</dbReference>
<evidence type="ECO:0000256" key="3">
    <source>
        <dbReference type="ARBA" id="ARBA00022729"/>
    </source>
</evidence>
<accession>A0AAD9TP64</accession>
<keyword evidence="7" id="KW-0325">Glycoprotein</keyword>
<evidence type="ECO:0000313" key="9">
    <source>
        <dbReference type="Proteomes" id="UP001280121"/>
    </source>
</evidence>
<keyword evidence="2" id="KW-0812">Transmembrane</keyword>
<keyword evidence="6" id="KW-0675">Receptor</keyword>